<evidence type="ECO:0000256" key="7">
    <source>
        <dbReference type="ARBA" id="ARBA00035034"/>
    </source>
</evidence>
<evidence type="ECO:0000256" key="5">
    <source>
        <dbReference type="ARBA" id="ARBA00035013"/>
    </source>
</evidence>
<feature type="compositionally biased region" description="Basic and acidic residues" evidence="9">
    <location>
        <begin position="27"/>
        <end position="37"/>
    </location>
</feature>
<comment type="cofactor">
    <cofactor evidence="1">
        <name>Fe(2+)</name>
        <dbReference type="ChEBI" id="CHEBI:29033"/>
    </cofactor>
</comment>
<dbReference type="GeneID" id="19319185"/>
<organism evidence="10 11">
    <name type="scientific">Pseudozyma flocculosa PF-1</name>
    <dbReference type="NCBI Taxonomy" id="1277687"/>
    <lineage>
        <taxon>Eukaryota</taxon>
        <taxon>Fungi</taxon>
        <taxon>Dikarya</taxon>
        <taxon>Basidiomycota</taxon>
        <taxon>Ustilaginomycotina</taxon>
        <taxon>Ustilaginomycetes</taxon>
        <taxon>Ustilaginales</taxon>
        <taxon>Ustilaginaceae</taxon>
        <taxon>Pseudozyma</taxon>
    </lineage>
</organism>
<dbReference type="RefSeq" id="XP_007880806.1">
    <property type="nucleotide sequence ID" value="XM_007882615.1"/>
</dbReference>
<dbReference type="KEGG" id="pfp:PFL1_05086"/>
<evidence type="ECO:0000256" key="6">
    <source>
        <dbReference type="ARBA" id="ARBA00035023"/>
    </source>
</evidence>
<evidence type="ECO:0000313" key="10">
    <source>
        <dbReference type="EMBL" id="EPQ27548.1"/>
    </source>
</evidence>
<reference evidence="10 11" key="1">
    <citation type="journal article" date="2013" name="Plant Cell">
        <title>The transition from a phytopathogenic smut ancestor to an anamorphic biocontrol agent deciphered by comparative whole-genome analysis.</title>
        <authorList>
            <person name="Lefebvre F."/>
            <person name="Joly D.L."/>
            <person name="Labbe C."/>
            <person name="Teichmann B."/>
            <person name="Linning R."/>
            <person name="Belzile F."/>
            <person name="Bakkeren G."/>
            <person name="Belanger R.R."/>
        </authorList>
    </citation>
    <scope>NUCLEOTIDE SEQUENCE [LARGE SCALE GENOMIC DNA]</scope>
    <source>
        <strain evidence="10 11">PF-1</strain>
    </source>
</reference>
<dbReference type="Proteomes" id="UP000053664">
    <property type="component" value="Unassembled WGS sequence"/>
</dbReference>
<dbReference type="Gene3D" id="3.10.180.80">
    <property type="entry name" value="Uncharacterised protein PF07063, DUF1338"/>
    <property type="match status" value="1"/>
</dbReference>
<dbReference type="CDD" id="cd16348">
    <property type="entry name" value="VOC_YdcJ_like"/>
    <property type="match status" value="1"/>
</dbReference>
<accession>A0A061H4N3</accession>
<proteinExistence type="inferred from homology"/>
<dbReference type="HOGENOM" id="CLU_026640_0_0_1"/>
<gene>
    <name evidence="10" type="ORF">PFL1_05086</name>
</gene>
<feature type="region of interest" description="Disordered" evidence="9">
    <location>
        <begin position="18"/>
        <end position="62"/>
    </location>
</feature>
<dbReference type="OrthoDB" id="8300246at2759"/>
<name>A0A061H4N3_9BASI</name>
<protein>
    <recommendedName>
        <fullName evidence="7">2-oxoadipate dioxygenase/decarboxylase</fullName>
        <ecNumber evidence="6">1.13.11.93</ecNumber>
    </recommendedName>
    <alternativeName>
        <fullName evidence="8">2-hydroxyglutarate synthase</fullName>
    </alternativeName>
</protein>
<dbReference type="Pfam" id="PF07063">
    <property type="entry name" value="HGLS"/>
    <property type="match status" value="1"/>
</dbReference>
<keyword evidence="2" id="KW-0223">Dioxygenase</keyword>
<feature type="compositionally biased region" description="Low complexity" evidence="9">
    <location>
        <begin position="624"/>
        <end position="634"/>
    </location>
</feature>
<evidence type="ECO:0000256" key="4">
    <source>
        <dbReference type="ARBA" id="ARBA00023004"/>
    </source>
</evidence>
<feature type="region of interest" description="Disordered" evidence="9">
    <location>
        <begin position="621"/>
        <end position="648"/>
    </location>
</feature>
<evidence type="ECO:0000256" key="8">
    <source>
        <dbReference type="ARBA" id="ARBA00035045"/>
    </source>
</evidence>
<comment type="similarity">
    <text evidence="5">Belongs to the 2-oxoadipate dioxygenase/decarboxylase family.</text>
</comment>
<dbReference type="PANTHER" id="PTHR39479">
    <property type="match status" value="1"/>
</dbReference>
<keyword evidence="4" id="KW-0408">Iron</keyword>
<feature type="compositionally biased region" description="Polar residues" evidence="9">
    <location>
        <begin position="163"/>
        <end position="181"/>
    </location>
</feature>
<evidence type="ECO:0000256" key="1">
    <source>
        <dbReference type="ARBA" id="ARBA00001954"/>
    </source>
</evidence>
<dbReference type="GO" id="GO:0051213">
    <property type="term" value="F:dioxygenase activity"/>
    <property type="evidence" value="ECO:0007669"/>
    <property type="project" value="UniProtKB-KW"/>
</dbReference>
<feature type="compositionally biased region" description="Basic and acidic residues" evidence="9">
    <location>
        <begin position="635"/>
        <end position="648"/>
    </location>
</feature>
<dbReference type="EMBL" id="KE361639">
    <property type="protein sequence ID" value="EPQ27548.1"/>
    <property type="molecule type" value="Genomic_DNA"/>
</dbReference>
<sequence length="691" mass="75773">MCRDQDCPHRIISCRDIHRPSSALPDRSLDQDRDRQQDASYSVQTSPDSSSGLPPPSNTTNKLGLHHSIALLYLRTLPSVPSLVQGPSSPNENLCKARRKKRIMVAKGLHSHHPDAIAARSGAAGRVAAESPAEATTSKPLEGAASRAALADPQVSFLHTQSQLPEISSDETASVASSDGGSQHGIDSDSLRALFASSMSQLYKSEVPLYGDLLDIVADVNGDMMIQHPSLVSDDEISRLNVERHGAVRVGTPAELAFLSRIFRVLGMRSVGYYDLWADAGLPIHSTAFRPIGSTELMKNPFRIFCSLLRIELIGDLETRQLAERLLASRRIASPRCVELLEKLEASIKPGEADNGDDILRVPHFLAVPREDALEFIEECLQIFKWHSHTNVSKADYELLKTAHPLVADIVSFRGPHINHLTPRTLDIDEVQREMGRRGIDAKEIVEGPPPRINPIYLRQTSFHALSEQVSFSNPFDSSARVSGHHTARFGEIEQRGQALTGKGADLYDEVMRAVHRSKFDLERDQARKASSEEYMAILRREFDNRFTDDADEIRRQGLGFFRYRIVGDARTMSPRVSSGLDEEGNNVLESLIRSGNVVAEPIVFEDFLPASAAGIFQSNLKGPSSPASSTASSDARKAATKSESEEAKKRLEAAVGTPLLDPFELYSKQEVGSLEAVAKAAGLGAIVDLF</sequence>
<evidence type="ECO:0000256" key="9">
    <source>
        <dbReference type="SAM" id="MobiDB-lite"/>
    </source>
</evidence>
<dbReference type="eggNOG" id="ENOG502QV4Z">
    <property type="taxonomic scope" value="Eukaryota"/>
</dbReference>
<dbReference type="InterPro" id="IPR009770">
    <property type="entry name" value="HGLS"/>
</dbReference>
<evidence type="ECO:0000313" key="11">
    <source>
        <dbReference type="Proteomes" id="UP000053664"/>
    </source>
</evidence>
<dbReference type="AlphaFoldDB" id="A0A061H4N3"/>
<evidence type="ECO:0000256" key="2">
    <source>
        <dbReference type="ARBA" id="ARBA00022964"/>
    </source>
</evidence>
<dbReference type="PANTHER" id="PTHR39479:SF2">
    <property type="entry name" value="2-OXOADIPATE DIOXYGENASE_DECARBOXYLASE"/>
    <property type="match status" value="1"/>
</dbReference>
<keyword evidence="3" id="KW-0560">Oxidoreductase</keyword>
<feature type="region of interest" description="Disordered" evidence="9">
    <location>
        <begin position="163"/>
        <end position="184"/>
    </location>
</feature>
<dbReference type="EC" id="1.13.11.93" evidence="6"/>
<evidence type="ECO:0000256" key="3">
    <source>
        <dbReference type="ARBA" id="ARBA00023002"/>
    </source>
</evidence>
<dbReference type="InterPro" id="IPR047869">
    <property type="entry name" value="YdcJ_bac-like"/>
</dbReference>
<dbReference type="SMART" id="SM01150">
    <property type="entry name" value="DUF1338"/>
    <property type="match status" value="1"/>
</dbReference>